<comment type="caution">
    <text evidence="1">The sequence shown here is derived from an EMBL/GenBank/DDBJ whole genome shotgun (WGS) entry which is preliminary data.</text>
</comment>
<dbReference type="Proteomes" id="UP001465976">
    <property type="component" value="Unassembled WGS sequence"/>
</dbReference>
<protein>
    <submittedName>
        <fullName evidence="1">Uncharacterized protein</fullName>
    </submittedName>
</protein>
<organism evidence="1 2">
    <name type="scientific">Marasmius crinis-equi</name>
    <dbReference type="NCBI Taxonomy" id="585013"/>
    <lineage>
        <taxon>Eukaryota</taxon>
        <taxon>Fungi</taxon>
        <taxon>Dikarya</taxon>
        <taxon>Basidiomycota</taxon>
        <taxon>Agaricomycotina</taxon>
        <taxon>Agaricomycetes</taxon>
        <taxon>Agaricomycetidae</taxon>
        <taxon>Agaricales</taxon>
        <taxon>Marasmiineae</taxon>
        <taxon>Marasmiaceae</taxon>
        <taxon>Marasmius</taxon>
    </lineage>
</organism>
<reference evidence="1 2" key="1">
    <citation type="submission" date="2024-02" db="EMBL/GenBank/DDBJ databases">
        <title>A draft genome for the cacao thread blight pathogen Marasmius crinis-equi.</title>
        <authorList>
            <person name="Cohen S.P."/>
            <person name="Baruah I.K."/>
            <person name="Amoako-Attah I."/>
            <person name="Bukari Y."/>
            <person name="Meinhardt L.W."/>
            <person name="Bailey B.A."/>
        </authorList>
    </citation>
    <scope>NUCLEOTIDE SEQUENCE [LARGE SCALE GENOMIC DNA]</scope>
    <source>
        <strain evidence="1 2">GH-76</strain>
    </source>
</reference>
<accession>A0ABR3FLH4</accession>
<gene>
    <name evidence="1" type="ORF">V5O48_006029</name>
</gene>
<evidence type="ECO:0000313" key="2">
    <source>
        <dbReference type="Proteomes" id="UP001465976"/>
    </source>
</evidence>
<evidence type="ECO:0000313" key="1">
    <source>
        <dbReference type="EMBL" id="KAL0575940.1"/>
    </source>
</evidence>
<proteinExistence type="predicted"/>
<dbReference type="EMBL" id="JBAHYK010000260">
    <property type="protein sequence ID" value="KAL0575940.1"/>
    <property type="molecule type" value="Genomic_DNA"/>
</dbReference>
<keyword evidence="2" id="KW-1185">Reference proteome</keyword>
<sequence length="194" mass="22253">MSLNLLYQREPLQTDAQIDRWINEVRSNPKVSDQAAQPNAHLIGVQHFQQIVNVHLLGNRTRKVHIVSVPLAMNTESYAHPESLMLGLWINTHAGGGVHQYQECMASWHIDQHTYHVVWNPRPHTREPGNPFLRGRLQGNVLFIVETAEGQAINPSEANATQVLCVLDRYETRRRIRAEPPDLSHHRIHSQKQN</sequence>
<name>A0ABR3FLH4_9AGAR</name>